<feature type="domain" description="DUF6919" evidence="2">
    <location>
        <begin position="9"/>
        <end position="77"/>
    </location>
</feature>
<feature type="compositionally biased region" description="Polar residues" evidence="1">
    <location>
        <begin position="90"/>
        <end position="103"/>
    </location>
</feature>
<protein>
    <recommendedName>
        <fullName evidence="2">DUF6919 domain-containing protein</fullName>
    </recommendedName>
</protein>
<evidence type="ECO:0000259" key="2">
    <source>
        <dbReference type="Pfam" id="PF21897"/>
    </source>
</evidence>
<dbReference type="Proteomes" id="UP000199494">
    <property type="component" value="Unassembled WGS sequence"/>
</dbReference>
<accession>A0A222W0Y2</accession>
<dbReference type="OrthoDB" id="4195350at2"/>
<feature type="compositionally biased region" description="Polar residues" evidence="1">
    <location>
        <begin position="71"/>
        <end position="81"/>
    </location>
</feature>
<evidence type="ECO:0000313" key="4">
    <source>
        <dbReference type="Proteomes" id="UP000199494"/>
    </source>
</evidence>
<reference evidence="3 4" key="1">
    <citation type="submission" date="2016-10" db="EMBL/GenBank/DDBJ databases">
        <authorList>
            <person name="de Groot N.N."/>
        </authorList>
    </citation>
    <scope>NUCLEOTIDE SEQUENCE [LARGE SCALE GENOMIC DNA]</scope>
    <source>
        <strain evidence="3 4">CGMCC 4.5506</strain>
    </source>
</reference>
<gene>
    <name evidence="3" type="ORF">SAMN05421630_11538</name>
</gene>
<dbReference type="KEGG" id="pmad:BAY61_31770"/>
<sequence length="103" mass="10916">MTMNMSRADAERWYAARSLTDLGQLTAAWLEGELESQPGYVPGNGPDEETNELVPILAAVNRAGYLTMCSQPATSRSSATTAGPGRSERPSTGSSTPTLPRIS</sequence>
<evidence type="ECO:0000313" key="3">
    <source>
        <dbReference type="EMBL" id="SDD95866.1"/>
    </source>
</evidence>
<evidence type="ECO:0000256" key="1">
    <source>
        <dbReference type="SAM" id="MobiDB-lite"/>
    </source>
</evidence>
<organism evidence="3 4">
    <name type="scientific">Prauserella marina</name>
    <dbReference type="NCBI Taxonomy" id="530584"/>
    <lineage>
        <taxon>Bacteria</taxon>
        <taxon>Bacillati</taxon>
        <taxon>Actinomycetota</taxon>
        <taxon>Actinomycetes</taxon>
        <taxon>Pseudonocardiales</taxon>
        <taxon>Pseudonocardiaceae</taxon>
        <taxon>Prauserella</taxon>
    </lineage>
</organism>
<keyword evidence="4" id="KW-1185">Reference proteome</keyword>
<proteinExistence type="predicted"/>
<feature type="region of interest" description="Disordered" evidence="1">
    <location>
        <begin position="71"/>
        <end position="103"/>
    </location>
</feature>
<dbReference type="InterPro" id="IPR054212">
    <property type="entry name" value="DUF6919"/>
</dbReference>
<name>A0A222W0Y2_9PSEU</name>
<dbReference type="Pfam" id="PF21897">
    <property type="entry name" value="DUF6919"/>
    <property type="match status" value="1"/>
</dbReference>
<dbReference type="EMBL" id="FMZE01000015">
    <property type="protein sequence ID" value="SDD95866.1"/>
    <property type="molecule type" value="Genomic_DNA"/>
</dbReference>
<dbReference type="AlphaFoldDB" id="A0A222W0Y2"/>
<dbReference type="RefSeq" id="WP_091810618.1">
    <property type="nucleotide sequence ID" value="NZ_CP016354.1"/>
</dbReference>
<dbReference type="STRING" id="530584.SAMN05421630_11538"/>